<sequence>MGPNGIYKANLLLAVDEVIQNLIQEEKRLADTSSAKAKLRHSPRGLLPKAGQSQEHHFWVDTAGWAKLRPTRVGQGKTNPCGLIPSVGKVETRCLQSEMAGNGREIYFLRLQLKCVVIKVLGSACFVKGMRIPNRLKAA</sequence>
<accession>S8C4C7</accession>
<gene>
    <name evidence="1" type="ORF">M569_13283</name>
</gene>
<comment type="caution">
    <text evidence="1">The sequence shown here is derived from an EMBL/GenBank/DDBJ whole genome shotgun (WGS) entry which is preliminary data.</text>
</comment>
<dbReference type="AlphaFoldDB" id="S8C4C7"/>
<proteinExistence type="predicted"/>
<protein>
    <submittedName>
        <fullName evidence="1">Uncharacterized protein</fullName>
    </submittedName>
</protein>
<reference evidence="1 2" key="1">
    <citation type="journal article" date="2013" name="BMC Genomics">
        <title>The miniature genome of a carnivorous plant Genlisea aurea contains a low number of genes and short non-coding sequences.</title>
        <authorList>
            <person name="Leushkin E.V."/>
            <person name="Sutormin R.A."/>
            <person name="Nabieva E.R."/>
            <person name="Penin A.A."/>
            <person name="Kondrashov A.S."/>
            <person name="Logacheva M.D."/>
        </authorList>
    </citation>
    <scope>NUCLEOTIDE SEQUENCE [LARGE SCALE GENOMIC DNA]</scope>
</reference>
<evidence type="ECO:0000313" key="1">
    <source>
        <dbReference type="EMBL" id="EPS61514.1"/>
    </source>
</evidence>
<keyword evidence="2" id="KW-1185">Reference proteome</keyword>
<dbReference type="Proteomes" id="UP000015453">
    <property type="component" value="Unassembled WGS sequence"/>
</dbReference>
<dbReference type="EMBL" id="AUSU01006783">
    <property type="protein sequence ID" value="EPS61514.1"/>
    <property type="molecule type" value="Genomic_DNA"/>
</dbReference>
<evidence type="ECO:0000313" key="2">
    <source>
        <dbReference type="Proteomes" id="UP000015453"/>
    </source>
</evidence>
<name>S8C4C7_9LAMI</name>
<organism evidence="1 2">
    <name type="scientific">Genlisea aurea</name>
    <dbReference type="NCBI Taxonomy" id="192259"/>
    <lineage>
        <taxon>Eukaryota</taxon>
        <taxon>Viridiplantae</taxon>
        <taxon>Streptophyta</taxon>
        <taxon>Embryophyta</taxon>
        <taxon>Tracheophyta</taxon>
        <taxon>Spermatophyta</taxon>
        <taxon>Magnoliopsida</taxon>
        <taxon>eudicotyledons</taxon>
        <taxon>Gunneridae</taxon>
        <taxon>Pentapetalae</taxon>
        <taxon>asterids</taxon>
        <taxon>lamiids</taxon>
        <taxon>Lamiales</taxon>
        <taxon>Lentibulariaceae</taxon>
        <taxon>Genlisea</taxon>
    </lineage>
</organism>